<evidence type="ECO:0000259" key="8">
    <source>
        <dbReference type="Pfam" id="PF25036"/>
    </source>
</evidence>
<dbReference type="PANTHER" id="PTHR16166">
    <property type="entry name" value="VACUOLAR PROTEIN SORTING-ASSOCIATED PROTEIN VPS13"/>
    <property type="match status" value="1"/>
</dbReference>
<feature type="domain" description="Vacuolar protein sorting-associated protein 13 VPS13 adaptor binding" evidence="8">
    <location>
        <begin position="2056"/>
        <end position="2252"/>
    </location>
</feature>
<feature type="region of interest" description="Disordered" evidence="5">
    <location>
        <begin position="1136"/>
        <end position="1155"/>
    </location>
</feature>
<dbReference type="Proteomes" id="UP000887581">
    <property type="component" value="Unplaced"/>
</dbReference>
<organism evidence="10 11">
    <name type="scientific">Setaria digitata</name>
    <dbReference type="NCBI Taxonomy" id="48799"/>
    <lineage>
        <taxon>Eukaryota</taxon>
        <taxon>Metazoa</taxon>
        <taxon>Ecdysozoa</taxon>
        <taxon>Nematoda</taxon>
        <taxon>Chromadorea</taxon>
        <taxon>Rhabditida</taxon>
        <taxon>Spirurina</taxon>
        <taxon>Spiruromorpha</taxon>
        <taxon>Filarioidea</taxon>
        <taxon>Setariidae</taxon>
        <taxon>Setaria</taxon>
    </lineage>
</organism>
<keyword evidence="2" id="KW-0813">Transport</keyword>
<comment type="similarity">
    <text evidence="1">Belongs to the VPS13 family.</text>
</comment>
<proteinExistence type="inferred from homology"/>
<protein>
    <submittedName>
        <fullName evidence="11">Vacuolar protein sorting-associated protein 13A</fullName>
    </submittedName>
</protein>
<evidence type="ECO:0000313" key="11">
    <source>
        <dbReference type="WBParaSite" id="sdigi.contig43.g2750.t1"/>
    </source>
</evidence>
<dbReference type="GO" id="GO:0045053">
    <property type="term" value="P:protein retention in Golgi apparatus"/>
    <property type="evidence" value="ECO:0007669"/>
    <property type="project" value="TreeGrafter"/>
</dbReference>
<feature type="domain" description="Chorein N-terminal" evidence="6">
    <location>
        <begin position="100"/>
        <end position="951"/>
    </location>
</feature>
<feature type="region of interest" description="Disordered" evidence="5">
    <location>
        <begin position="1470"/>
        <end position="1510"/>
    </location>
</feature>
<evidence type="ECO:0000256" key="2">
    <source>
        <dbReference type="ARBA" id="ARBA00022448"/>
    </source>
</evidence>
<feature type="compositionally biased region" description="Polar residues" evidence="5">
    <location>
        <begin position="1136"/>
        <end position="1151"/>
    </location>
</feature>
<dbReference type="InterPro" id="IPR026847">
    <property type="entry name" value="VPS13"/>
</dbReference>
<evidence type="ECO:0000259" key="9">
    <source>
        <dbReference type="Pfam" id="PF25037"/>
    </source>
</evidence>
<dbReference type="InterPro" id="IPR009543">
    <property type="entry name" value="VPS13_VAB"/>
</dbReference>
<dbReference type="Pfam" id="PF25037">
    <property type="entry name" value="VPS13_C"/>
    <property type="match status" value="1"/>
</dbReference>
<reference evidence="11" key="1">
    <citation type="submission" date="2022-11" db="UniProtKB">
        <authorList>
            <consortium name="WormBaseParasite"/>
        </authorList>
    </citation>
    <scope>IDENTIFICATION</scope>
</reference>
<feature type="domain" description="Intermembrane lipid transfer protein VPS13-like C-terminal" evidence="9">
    <location>
        <begin position="3127"/>
        <end position="3227"/>
    </location>
</feature>
<dbReference type="Pfam" id="PF25033">
    <property type="entry name" value="VPS13_M"/>
    <property type="match status" value="1"/>
</dbReference>
<dbReference type="InterPro" id="IPR026854">
    <property type="entry name" value="VPS13_N"/>
</dbReference>
<accession>A0A915Q109</accession>
<feature type="domain" description="VPS13-like middle region" evidence="7">
    <location>
        <begin position="1308"/>
        <end position="1974"/>
    </location>
</feature>
<feature type="coiled-coil region" evidence="4">
    <location>
        <begin position="1086"/>
        <end position="1113"/>
    </location>
</feature>
<evidence type="ECO:0000313" key="10">
    <source>
        <dbReference type="Proteomes" id="UP000887581"/>
    </source>
</evidence>
<feature type="compositionally biased region" description="Polar residues" evidence="5">
    <location>
        <begin position="1470"/>
        <end position="1481"/>
    </location>
</feature>
<keyword evidence="4" id="KW-0175">Coiled coil</keyword>
<feature type="domain" description="Vacuolar protein sorting-associated protein 13 VPS13 adaptor binding" evidence="8">
    <location>
        <begin position="2292"/>
        <end position="2522"/>
    </location>
</feature>
<feature type="compositionally biased region" description="Basic and acidic residues" evidence="5">
    <location>
        <begin position="1483"/>
        <end position="1504"/>
    </location>
</feature>
<dbReference type="PANTHER" id="PTHR16166:SF93">
    <property type="entry name" value="INTERMEMBRANE LIPID TRANSFER PROTEIN VPS13"/>
    <property type="match status" value="1"/>
</dbReference>
<feature type="coiled-coil region" evidence="4">
    <location>
        <begin position="199"/>
        <end position="226"/>
    </location>
</feature>
<dbReference type="WBParaSite" id="sdigi.contig43.g2750.t1">
    <property type="protein sequence ID" value="sdigi.contig43.g2750.t1"/>
    <property type="gene ID" value="sdigi.contig43.g2750"/>
</dbReference>
<evidence type="ECO:0000256" key="3">
    <source>
        <dbReference type="ARBA" id="ARBA00023055"/>
    </source>
</evidence>
<keyword evidence="10" id="KW-1185">Reference proteome</keyword>
<dbReference type="InterPro" id="IPR056747">
    <property type="entry name" value="VPS13-like_M"/>
</dbReference>
<name>A0A915Q109_9BILA</name>
<dbReference type="GO" id="GO:0006623">
    <property type="term" value="P:protein targeting to vacuole"/>
    <property type="evidence" value="ECO:0007669"/>
    <property type="project" value="TreeGrafter"/>
</dbReference>
<dbReference type="Pfam" id="PF25036">
    <property type="entry name" value="VPS13_VAB"/>
    <property type="match status" value="2"/>
</dbReference>
<evidence type="ECO:0000256" key="1">
    <source>
        <dbReference type="ARBA" id="ARBA00006545"/>
    </source>
</evidence>
<evidence type="ECO:0000256" key="5">
    <source>
        <dbReference type="SAM" id="MobiDB-lite"/>
    </source>
</evidence>
<dbReference type="GO" id="GO:0006869">
    <property type="term" value="P:lipid transport"/>
    <property type="evidence" value="ECO:0007669"/>
    <property type="project" value="UniProtKB-KW"/>
</dbReference>
<evidence type="ECO:0000259" key="6">
    <source>
        <dbReference type="Pfam" id="PF12624"/>
    </source>
</evidence>
<keyword evidence="3" id="KW-0445">Lipid transport</keyword>
<evidence type="ECO:0000259" key="7">
    <source>
        <dbReference type="Pfam" id="PF25033"/>
    </source>
</evidence>
<dbReference type="Pfam" id="PF12624">
    <property type="entry name" value="VPS13_N"/>
    <property type="match status" value="1"/>
</dbReference>
<dbReference type="InterPro" id="IPR056748">
    <property type="entry name" value="VPS13-like_C"/>
</dbReference>
<sequence length="3267" mass="368232">MLRDPKSRKFSSLFRLPARDCLHYSEITFINVPELVQMHMNQWEILVKMKPVGRFKCPTLKRSLTGVPFLRETSKKTECLQQPAERPLLQRDEAAHSVMVFESVVAEVLNRVLGNFVNNLDASQLNIGIWGGDVKLTNLEVKETALDDFDLPVKLKIGCLTKLVLKIPWSDLYRQPVIADIEGLNLIVVPNKGVVYNEEKAKKHEKEEKDKALARLEENRKRKRKSPDLVPDTFAEKFIATVIKNLQVTIRDIHIRYEDKYSNRNRPFVVGATLEAIDFKTTDEDWNETIHKEVIKIVYKLVSLKNLAVYWNSDSKLISDLSDNAAALQAMNDAIVIGKKKPIGYKYLLEPINLQAKLALNQKPEADGSNWKIPKIKLILDLDVLAIAFCKFQYQDLLLLLEAQERFRTAAQYLKYRPNLNDYKGHYKEWWHFAYNAIVEESVRRRRNNWNWEKMKKHRKSLRDYKDAWLRKQTEKTLSSKDQNIIQVAEMHLDVFNLNVARQQADMEIDRRGLKRLEDQPQGWIGWAKSWWNGGGDAKGKGGSTALSSGDIMTKFEEALTAEEKAKLFDAIDYQENTPPTDYPKHFVENIVIANLNLLMIVIEDALTLKLSVITTRIEHRASAQAVKLRSGIKMVGMDGCGQQVLFMQDESVNWLTVLVDTNPLDRDKAGYDQYLKVALAPTVMKYHAPAINTVIEALRPPESVRLNQLTAAAMARYEDVKSRSLTGLAHVVDTRTKLMLDIRIAPLTVVISENGIFGEKKKNLIADLGLLTVTTIENNPFTEKPLLSDQETDRRTELLNRAYDKFSVKLTDMQLIFSDSYQSGMNAKLEPKSDFHLLQPTGLNVAFHKSSIDDLQLPKMKIMGELPDIIIAISDVRLLELIKLILSIPTPAPEKEIDALGTTPPVEFEKARIKDLAKIHAIMEANEISETEESLRVQKKGSEKLEEKKADVQQIQVDLNFTLPKELVESVLQVEIVIGTPDTVFLSIQIKSLGCGLQMRTFDMVAVAYLGDLTFEQPQYKSLIPGRDTLFVIDSTRSNDRNLLQLKYIQANKESPFFATEYKSTEQTIDISFKTMIVSLHQDALIGLKRYFEALQAKIAELQKQDKRMQGQGGAGVLFVDAAVPVEKKMLLSRSSSQQSVAKPSASESLKLSHARRERQLAQTRNDLIVKLHVNVVFDALSVYVGSTKCLDTALSISVVQVAITMRVRTMEIEGGVKMIAMEDRTETTVHTHLLALCDEENEMLSFSLKQYNRTEAEREHMQPSDLDFFIKCRFARLRFVLLFLWLERMKRFALPFQLEAAQVAAQAQSYASEKASQAAQRFKHLMEESPLKIGLDIELAAPTILVPKNSMSLNAIFIDFGKLTAVNAVSAAQHERRAIIDSMQIILTDVCFGIALLSEDCEVLSTCQILKPVTFSLLIYRNLSFDWYRTAPQTLLDAHLPIIEMGMTEEDYATLLKTLSGNLAEGNQLSPEFSPSLNPSIRREKSVAEKRQESQESIERAPSESSRSSLNDSVAKSLVFSFKLDEVAALLYRGSSNLENSKGEIARKKTAGFASVRLKKIKLSGSKAENGELDVAVSLEVFVMEDERSKRTETRRLLDKKADSAGKIHQEFVAARYQASEAGDKIRALVNFFTVKKTPEELVREVEKVNIPNIAHNKEKTETIPSAVTMKMNCTMHEAEILLVEDALNPENSQALVLSFNVDLKVEPDSAKQVMVGGIRNLQIISTYYLKSKRDKIPYQVLKRTDIDIRLTMEQKTMSENFVIHIGQLYLKISPAIIRLLSAVSSNFLSATNVNEDSLTARKPVLKKYPNYWEKRKIDKNKHWWFNVPEAEQEDYECAVDVVATVGHEQQGIITMGSLIVTLEAGVSNRTVPMVLLESSAKIAASQWSTLLAVDADLQFQISYYNETFCVWEPIVEPVEVGDNVWRSWVLKAELRTHGEDELTLNGASPLPQRTIDMKATEMLNITITKSLILLSYQLMDSFERAAKLISPPVGRTFPGSSKYLIFNSTGISVKVGNTETMIVSVAGQPVDATPCTFVDLNVPVDPNEKIGLTESQMTKKAELRLIFDELNTERYINVMRSESRTFELPMKSDDGKQWKVVVETKVENLRQLIYVHSTVQFVNHLDIPFEIYSMRNGRLDFCGIAETDGEPLDIALPLLYTATGELFIKPQDDTYEMSNESICWNKFNDKTRYIVRCDLSEDMKQGLFVALVIEEVLLKAERSRNLDDSCYIVHIFSPLTLHNFLPFPVRLISPVQKSLSGGEEVSLNVIPGQNLSFENLGVHWTVGHRKLDAELYAPYWFVNNTGRIVRFVCDDAIMQEPFSEPALLPLDAKDFLSKKKAKLSLFGSYWTNEFPLDAVGNAGRISCKDETGSEQNISLQINMCQSGLTKVITFLPFYLLHNESKFPLEVREFGAQAWIPVAPQTCIGFWPSQNENRKYAVVRYSDTIEESILFPITETFEGFCHIDNDYLGVYVTVAVSESSSLVKFESFEPGMAPAIIMNATKKPVEFSQKGARLKKTLGPWESCAFTWIDVIRDRELEWKSGDASGSDDLIRNTFEDYKISKSDSTHYYWVSFLNGRQRVYLFTDDLAVMTTAHEAYEIELPTLSIEMSLQGIGISIVDNFKTEEIAYMCIASSAIIWEQFVKTRFKPFTVKQMEAIEHAYQAWLSDRSGEIVVVDKLELDFINMKLKKQKDKVDIRRQFQIGLWMQYRQTPHQLQFHMKLNHLQIDNQLPACVFPCVLSLVPPPKSVVQDSAPKSFCELSYIKRESEHSRIAQIKYLHLLVQEFAVQVDQGFVNAILELTSSQADSKPYTKEAFVKDFEMTKNQLLMIAGMTTASQQTAYYENLHISPLMIHLSFSQGGSSGGKQLQAKIPNSNEAMQLPPIQSEFVNVFLKSVGITVTEIQDVVFKLAFFERKYAFYTTSQLQGEVIGHYMSQIIKQLYVLVLGLDILGNPFGLVRDLSSGVQDFFYQPFQGAVQGPEEFAEGVALGVKGLFGATVGGGAGAVSRIAGTLGKGVAALTLDEDYQRKRQQVMNRRPKTISEGVARGAKGVGQGFYEGIAGVVFKPLAGARTGGAGGFAKGLSLGLVGIVTRPLSGAVDFASSTLDAVRSATVGTDEMKPLRPPRVIFSDNIVRPYSQKAAAGAQIFREADHGSVADTDYFLAHAPISEKSLFIITDRRAMNVKKSDMVGSWNIEWQILYTEMNRPTLSGKTILIDLRKKQKGFLRFSSLGGRVVELIEQTSASEIYNKLLLAYETEVGSG</sequence>
<evidence type="ECO:0000256" key="4">
    <source>
        <dbReference type="SAM" id="Coils"/>
    </source>
</evidence>